<dbReference type="EMBL" id="BAAAMQ010000015">
    <property type="protein sequence ID" value="GAA2113253.1"/>
    <property type="molecule type" value="Genomic_DNA"/>
</dbReference>
<dbReference type="InterPro" id="IPR036390">
    <property type="entry name" value="WH_DNA-bd_sf"/>
</dbReference>
<gene>
    <name evidence="11" type="ORF">GCM10009726_30630</name>
</gene>
<keyword evidence="12" id="KW-1185">Reference proteome</keyword>
<dbReference type="PANTHER" id="PTHR33202:SF2">
    <property type="entry name" value="FERRIC UPTAKE REGULATION PROTEIN"/>
    <property type="match status" value="1"/>
</dbReference>
<dbReference type="Pfam" id="PF01475">
    <property type="entry name" value="FUR"/>
    <property type="match status" value="1"/>
</dbReference>
<comment type="caution">
    <text evidence="11">The sequence shown here is derived from an EMBL/GenBank/DDBJ whole genome shotgun (WGS) entry which is preliminary data.</text>
</comment>
<name>A0ABN2XJ41_9ACTN</name>
<dbReference type="Gene3D" id="3.30.1490.190">
    <property type="match status" value="1"/>
</dbReference>
<evidence type="ECO:0000256" key="2">
    <source>
        <dbReference type="ARBA" id="ARBA00007957"/>
    </source>
</evidence>
<dbReference type="SUPFAM" id="SSF46785">
    <property type="entry name" value="Winged helix' DNA-binding domain"/>
    <property type="match status" value="1"/>
</dbReference>
<dbReference type="InterPro" id="IPR043135">
    <property type="entry name" value="Fur_C"/>
</dbReference>
<accession>A0ABN2XJ41</accession>
<proteinExistence type="inferred from homology"/>
<keyword evidence="6" id="KW-0479">Metal-binding</keyword>
<protein>
    <submittedName>
        <fullName evidence="11">Fur family transcriptional regulator</fullName>
    </submittedName>
</protein>
<organism evidence="11 12">
    <name type="scientific">Nocardioides furvisabuli</name>
    <dbReference type="NCBI Taxonomy" id="375542"/>
    <lineage>
        <taxon>Bacteria</taxon>
        <taxon>Bacillati</taxon>
        <taxon>Actinomycetota</taxon>
        <taxon>Actinomycetes</taxon>
        <taxon>Propionibacteriales</taxon>
        <taxon>Nocardioidaceae</taxon>
        <taxon>Nocardioides</taxon>
    </lineage>
</organism>
<comment type="similarity">
    <text evidence="2">Belongs to the Fur family.</text>
</comment>
<evidence type="ECO:0000256" key="9">
    <source>
        <dbReference type="ARBA" id="ARBA00023125"/>
    </source>
</evidence>
<dbReference type="InterPro" id="IPR036388">
    <property type="entry name" value="WH-like_DNA-bd_sf"/>
</dbReference>
<reference evidence="11 12" key="1">
    <citation type="journal article" date="2019" name="Int. J. Syst. Evol. Microbiol.">
        <title>The Global Catalogue of Microorganisms (GCM) 10K type strain sequencing project: providing services to taxonomists for standard genome sequencing and annotation.</title>
        <authorList>
            <consortium name="The Broad Institute Genomics Platform"/>
            <consortium name="The Broad Institute Genome Sequencing Center for Infectious Disease"/>
            <person name="Wu L."/>
            <person name="Ma J."/>
        </authorList>
    </citation>
    <scope>NUCLEOTIDE SEQUENCE [LARGE SCALE GENOMIC DNA]</scope>
    <source>
        <strain evidence="11 12">JCM 13813</strain>
    </source>
</reference>
<evidence type="ECO:0000256" key="7">
    <source>
        <dbReference type="ARBA" id="ARBA00022833"/>
    </source>
</evidence>
<dbReference type="Gene3D" id="1.10.10.10">
    <property type="entry name" value="Winged helix-like DNA-binding domain superfamily/Winged helix DNA-binding domain"/>
    <property type="match status" value="1"/>
</dbReference>
<dbReference type="CDD" id="cd07153">
    <property type="entry name" value="Fur_like"/>
    <property type="match status" value="1"/>
</dbReference>
<keyword evidence="9" id="KW-0238">DNA-binding</keyword>
<evidence type="ECO:0000256" key="5">
    <source>
        <dbReference type="ARBA" id="ARBA00022491"/>
    </source>
</evidence>
<sequence length="146" mass="15561">MNAAPGTDTPSGTVRERSTRQFRAVRDELGRSNDFRSARDIHAAVRAGGSPVGLATVYRALQTLVDTQQADVLRGEGGEARYRACGESHHHHLVCRSCGATAEVSGPAVEQWADDIAAQHGFSDVSHTLELFGTCSTCRGRTPAQG</sequence>
<dbReference type="InterPro" id="IPR002481">
    <property type="entry name" value="FUR"/>
</dbReference>
<evidence type="ECO:0000256" key="4">
    <source>
        <dbReference type="ARBA" id="ARBA00022490"/>
    </source>
</evidence>
<evidence type="ECO:0000256" key="1">
    <source>
        <dbReference type="ARBA" id="ARBA00004496"/>
    </source>
</evidence>
<evidence type="ECO:0000256" key="6">
    <source>
        <dbReference type="ARBA" id="ARBA00022723"/>
    </source>
</evidence>
<keyword evidence="10" id="KW-0804">Transcription</keyword>
<keyword evidence="7" id="KW-0862">Zinc</keyword>
<comment type="subunit">
    <text evidence="3">Homodimer.</text>
</comment>
<evidence type="ECO:0000256" key="8">
    <source>
        <dbReference type="ARBA" id="ARBA00023015"/>
    </source>
</evidence>
<keyword evidence="8" id="KW-0805">Transcription regulation</keyword>
<evidence type="ECO:0000256" key="10">
    <source>
        <dbReference type="ARBA" id="ARBA00023163"/>
    </source>
</evidence>
<keyword evidence="5" id="KW-0678">Repressor</keyword>
<dbReference type="Proteomes" id="UP001501161">
    <property type="component" value="Unassembled WGS sequence"/>
</dbReference>
<evidence type="ECO:0000256" key="3">
    <source>
        <dbReference type="ARBA" id="ARBA00011738"/>
    </source>
</evidence>
<keyword evidence="4" id="KW-0963">Cytoplasm</keyword>
<dbReference type="PANTHER" id="PTHR33202">
    <property type="entry name" value="ZINC UPTAKE REGULATION PROTEIN"/>
    <property type="match status" value="1"/>
</dbReference>
<dbReference type="RefSeq" id="WP_231251402.1">
    <property type="nucleotide sequence ID" value="NZ_BAAAMQ010000015.1"/>
</dbReference>
<evidence type="ECO:0000313" key="12">
    <source>
        <dbReference type="Proteomes" id="UP001501161"/>
    </source>
</evidence>
<comment type="subcellular location">
    <subcellularLocation>
        <location evidence="1">Cytoplasm</location>
    </subcellularLocation>
</comment>
<evidence type="ECO:0000313" key="11">
    <source>
        <dbReference type="EMBL" id="GAA2113253.1"/>
    </source>
</evidence>